<sequence length="303" mass="34855">MAPSGRDYHQSSLDDNDGHHKKHYYRRDRDDDHHRDFSFPSSGFADPPLSCRPKLFCCAVGESSKDHLPRSFVNPGRHLMNQQLKTFLECADDDTYTFHKCDVSHIVEVTTRVLCNHNDQLAATSTLPCGNGIHQAPPPPPYPLPEQWNREETLPHPSFLLLLHHLHNNDNDKPKLDNITPPLDSVEEEDNKMIMDMDHHQEETFVPYSTHQSMSTRFFITHNSSNSWQVPPHSRQYRDNHPDPNNGRIGVEKYMEIPPLKTMPYTSESVSGNGGGAREWIPSCSILMWCNKHNTFYEVHILS</sequence>
<dbReference type="AlphaFoldDB" id="A0AA39CZK3"/>
<comment type="caution">
    <text evidence="2">The sequence shown here is derived from an EMBL/GenBank/DDBJ whole genome shotgun (WGS) entry which is preliminary data.</text>
</comment>
<evidence type="ECO:0000256" key="1">
    <source>
        <dbReference type="SAM" id="MobiDB-lite"/>
    </source>
</evidence>
<accession>A0AA39CZK3</accession>
<evidence type="ECO:0000313" key="3">
    <source>
        <dbReference type="Proteomes" id="UP001172681"/>
    </source>
</evidence>
<organism evidence="2 3">
    <name type="scientific">Knufia peltigerae</name>
    <dbReference type="NCBI Taxonomy" id="1002370"/>
    <lineage>
        <taxon>Eukaryota</taxon>
        <taxon>Fungi</taxon>
        <taxon>Dikarya</taxon>
        <taxon>Ascomycota</taxon>
        <taxon>Pezizomycotina</taxon>
        <taxon>Eurotiomycetes</taxon>
        <taxon>Chaetothyriomycetidae</taxon>
        <taxon>Chaetothyriales</taxon>
        <taxon>Trichomeriaceae</taxon>
        <taxon>Knufia</taxon>
    </lineage>
</organism>
<dbReference type="Proteomes" id="UP001172681">
    <property type="component" value="Unassembled WGS sequence"/>
</dbReference>
<proteinExistence type="predicted"/>
<protein>
    <submittedName>
        <fullName evidence="2">Uncharacterized protein</fullName>
    </submittedName>
</protein>
<feature type="region of interest" description="Disordered" evidence="1">
    <location>
        <begin position="1"/>
        <end position="27"/>
    </location>
</feature>
<keyword evidence="3" id="KW-1185">Reference proteome</keyword>
<reference evidence="2" key="1">
    <citation type="submission" date="2022-10" db="EMBL/GenBank/DDBJ databases">
        <title>Culturing micro-colonial fungi from biological soil crusts in the Mojave desert and describing Neophaeococcomyces mojavensis, and introducing the new genera and species Taxawa tesnikishii.</title>
        <authorList>
            <person name="Kurbessoian T."/>
            <person name="Stajich J.E."/>
        </authorList>
    </citation>
    <scope>NUCLEOTIDE SEQUENCE</scope>
    <source>
        <strain evidence="2">TK_35</strain>
    </source>
</reference>
<name>A0AA39CZK3_9EURO</name>
<gene>
    <name evidence="2" type="ORF">H2204_004356</name>
</gene>
<evidence type="ECO:0000313" key="2">
    <source>
        <dbReference type="EMBL" id="KAJ9638585.1"/>
    </source>
</evidence>
<feature type="region of interest" description="Disordered" evidence="1">
    <location>
        <begin position="229"/>
        <end position="248"/>
    </location>
</feature>
<dbReference type="EMBL" id="JAPDRN010000021">
    <property type="protein sequence ID" value="KAJ9638585.1"/>
    <property type="molecule type" value="Genomic_DNA"/>
</dbReference>